<dbReference type="EMBL" id="LXQA011129027">
    <property type="protein sequence ID" value="MCI85994.1"/>
    <property type="molecule type" value="Genomic_DNA"/>
</dbReference>
<accession>A0A392VCD5</accession>
<dbReference type="Gene3D" id="3.30.420.10">
    <property type="entry name" value="Ribonuclease H-like superfamily/Ribonuclease H"/>
    <property type="match status" value="1"/>
</dbReference>
<feature type="domain" description="RNase H type-1" evidence="1">
    <location>
        <begin position="5"/>
        <end position="56"/>
    </location>
</feature>
<sequence length="58" mass="6610">RCNAYLAELWGVFDGLRLTRDRGIAKLKVHVDSQVVVQTLNSTKEGSVIGWRLIKEIR</sequence>
<dbReference type="InterPro" id="IPR036397">
    <property type="entry name" value="RNaseH_sf"/>
</dbReference>
<evidence type="ECO:0000313" key="2">
    <source>
        <dbReference type="EMBL" id="MCI85994.1"/>
    </source>
</evidence>
<dbReference type="Proteomes" id="UP000265520">
    <property type="component" value="Unassembled WGS sequence"/>
</dbReference>
<dbReference type="GO" id="GO:0003676">
    <property type="term" value="F:nucleic acid binding"/>
    <property type="evidence" value="ECO:0007669"/>
    <property type="project" value="InterPro"/>
</dbReference>
<evidence type="ECO:0000259" key="1">
    <source>
        <dbReference type="Pfam" id="PF13456"/>
    </source>
</evidence>
<comment type="caution">
    <text evidence="2">The sequence shown here is derived from an EMBL/GenBank/DDBJ whole genome shotgun (WGS) entry which is preliminary data.</text>
</comment>
<evidence type="ECO:0000313" key="3">
    <source>
        <dbReference type="Proteomes" id="UP000265520"/>
    </source>
</evidence>
<organism evidence="2 3">
    <name type="scientific">Trifolium medium</name>
    <dbReference type="NCBI Taxonomy" id="97028"/>
    <lineage>
        <taxon>Eukaryota</taxon>
        <taxon>Viridiplantae</taxon>
        <taxon>Streptophyta</taxon>
        <taxon>Embryophyta</taxon>
        <taxon>Tracheophyta</taxon>
        <taxon>Spermatophyta</taxon>
        <taxon>Magnoliopsida</taxon>
        <taxon>eudicotyledons</taxon>
        <taxon>Gunneridae</taxon>
        <taxon>Pentapetalae</taxon>
        <taxon>rosids</taxon>
        <taxon>fabids</taxon>
        <taxon>Fabales</taxon>
        <taxon>Fabaceae</taxon>
        <taxon>Papilionoideae</taxon>
        <taxon>50 kb inversion clade</taxon>
        <taxon>NPAAA clade</taxon>
        <taxon>Hologalegina</taxon>
        <taxon>IRL clade</taxon>
        <taxon>Trifolieae</taxon>
        <taxon>Trifolium</taxon>
    </lineage>
</organism>
<dbReference type="SUPFAM" id="SSF53098">
    <property type="entry name" value="Ribonuclease H-like"/>
    <property type="match status" value="1"/>
</dbReference>
<keyword evidence="3" id="KW-1185">Reference proteome</keyword>
<name>A0A392VCD5_9FABA</name>
<dbReference type="InterPro" id="IPR012337">
    <property type="entry name" value="RNaseH-like_sf"/>
</dbReference>
<proteinExistence type="predicted"/>
<dbReference type="Pfam" id="PF13456">
    <property type="entry name" value="RVT_3"/>
    <property type="match status" value="1"/>
</dbReference>
<reference evidence="2 3" key="1">
    <citation type="journal article" date="2018" name="Front. Plant Sci.">
        <title>Red Clover (Trifolium pratense) and Zigzag Clover (T. medium) - A Picture of Genomic Similarities and Differences.</title>
        <authorList>
            <person name="Dluhosova J."/>
            <person name="Istvanek J."/>
            <person name="Nedelnik J."/>
            <person name="Repkova J."/>
        </authorList>
    </citation>
    <scope>NUCLEOTIDE SEQUENCE [LARGE SCALE GENOMIC DNA]</scope>
    <source>
        <strain evidence="3">cv. 10/8</strain>
        <tissue evidence="2">Leaf</tissue>
    </source>
</reference>
<dbReference type="InterPro" id="IPR002156">
    <property type="entry name" value="RNaseH_domain"/>
</dbReference>
<protein>
    <submittedName>
        <fullName evidence="2">Ribonuclease H protein</fullName>
    </submittedName>
</protein>
<dbReference type="GO" id="GO:0004523">
    <property type="term" value="F:RNA-DNA hybrid ribonuclease activity"/>
    <property type="evidence" value="ECO:0007669"/>
    <property type="project" value="InterPro"/>
</dbReference>
<feature type="non-terminal residue" evidence="2">
    <location>
        <position position="1"/>
    </location>
</feature>
<dbReference type="AlphaFoldDB" id="A0A392VCD5"/>